<protein>
    <submittedName>
        <fullName evidence="1">Uncharacterized protein</fullName>
    </submittedName>
</protein>
<evidence type="ECO:0000313" key="2">
    <source>
        <dbReference type="Proteomes" id="UP001162992"/>
    </source>
</evidence>
<comment type="caution">
    <text evidence="1">The sequence shown here is derived from an EMBL/GenBank/DDBJ whole genome shotgun (WGS) entry which is preliminary data.</text>
</comment>
<gene>
    <name evidence="1" type="ORF">O6H91_10G077900</name>
</gene>
<sequence length="583" mass="64556">MNEGVMATHCILVTVKFFRLISWTLLIPLLFEKVTAQSSICQQLDPSPNLQMFVDALPIPEAIDISTGDKLTLGIYKISQKLHRDLPSTTLYGYGTSQAKASYPGPTLKATRGIVSHVRWENHISDSSHFLPVDTTIHWANPKSGGVPIVSHLHGAEVESASDGHPDTWFTAQGETGSKYVTQDYVYANSQPPTMLWYHDHTVGITRLNVYAGLVGIYFINSPSEKGYNLPISDFEIPLLIQDKQFYANGSLNFPNVGDSPLIHPVWCPEFFGDTILVNGKAWPYLNVQRQLYRFRILNAANARFFILSFNNSKLSFKQIGTDGGYLYKPIVLSTLTVAPAFRVDVLVDFSSLAPGTDVLLMNSGPAPFPSGDPAQSPNGTDIVMKFHVVTADSYATGASSSVPSTFQPDAAIDIKDVAVRRNLTLKEFDDSSGNPIISLLGNHHWIDPVTETPRLGTTEIWSIINLTPDAHPIHVHLIQFHVLNQQSFDATGYLNDSCSLSLEYPNPGSCFTENPRQPNVDQIGWKDTAITWPSNVTRFVIRFSSQDGSSFPFDATAGPGYVWHCHILDHEDNDMMRPYVLL</sequence>
<keyword evidence="2" id="KW-1185">Reference proteome</keyword>
<name>A0ACC2CID6_DIPCM</name>
<evidence type="ECO:0000313" key="1">
    <source>
        <dbReference type="EMBL" id="KAJ7541811.1"/>
    </source>
</evidence>
<proteinExistence type="predicted"/>
<dbReference type="Proteomes" id="UP001162992">
    <property type="component" value="Chromosome 10"/>
</dbReference>
<reference evidence="2" key="1">
    <citation type="journal article" date="2024" name="Proc. Natl. Acad. Sci. U.S.A.">
        <title>Extraordinary preservation of gene collinearity over three hundred million years revealed in homosporous lycophytes.</title>
        <authorList>
            <person name="Li C."/>
            <person name="Wickell D."/>
            <person name="Kuo L.Y."/>
            <person name="Chen X."/>
            <person name="Nie B."/>
            <person name="Liao X."/>
            <person name="Peng D."/>
            <person name="Ji J."/>
            <person name="Jenkins J."/>
            <person name="Williams M."/>
            <person name="Shu S."/>
            <person name="Plott C."/>
            <person name="Barry K."/>
            <person name="Rajasekar S."/>
            <person name="Grimwood J."/>
            <person name="Han X."/>
            <person name="Sun S."/>
            <person name="Hou Z."/>
            <person name="He W."/>
            <person name="Dai G."/>
            <person name="Sun C."/>
            <person name="Schmutz J."/>
            <person name="Leebens-Mack J.H."/>
            <person name="Li F.W."/>
            <person name="Wang L."/>
        </authorList>
    </citation>
    <scope>NUCLEOTIDE SEQUENCE [LARGE SCALE GENOMIC DNA]</scope>
    <source>
        <strain evidence="2">cv. PW_Plant_1</strain>
    </source>
</reference>
<dbReference type="EMBL" id="CM055101">
    <property type="protein sequence ID" value="KAJ7541811.1"/>
    <property type="molecule type" value="Genomic_DNA"/>
</dbReference>
<accession>A0ACC2CID6</accession>
<organism evidence="1 2">
    <name type="scientific">Diphasiastrum complanatum</name>
    <name type="common">Issler's clubmoss</name>
    <name type="synonym">Lycopodium complanatum</name>
    <dbReference type="NCBI Taxonomy" id="34168"/>
    <lineage>
        <taxon>Eukaryota</taxon>
        <taxon>Viridiplantae</taxon>
        <taxon>Streptophyta</taxon>
        <taxon>Embryophyta</taxon>
        <taxon>Tracheophyta</taxon>
        <taxon>Lycopodiopsida</taxon>
        <taxon>Lycopodiales</taxon>
        <taxon>Lycopodiaceae</taxon>
        <taxon>Lycopodioideae</taxon>
        <taxon>Diphasiastrum</taxon>
    </lineage>
</organism>